<accession>A0A9W6J4G5</accession>
<dbReference type="CDD" id="cd00840">
    <property type="entry name" value="MPP_Mre11_N"/>
    <property type="match status" value="1"/>
</dbReference>
<organism evidence="3 4">
    <name type="scientific">Ancylobacter dichloromethanicus</name>
    <dbReference type="NCBI Taxonomy" id="518825"/>
    <lineage>
        <taxon>Bacteria</taxon>
        <taxon>Pseudomonadati</taxon>
        <taxon>Pseudomonadota</taxon>
        <taxon>Alphaproteobacteria</taxon>
        <taxon>Hyphomicrobiales</taxon>
        <taxon>Xanthobacteraceae</taxon>
        <taxon>Ancylobacter</taxon>
    </lineage>
</organism>
<dbReference type="InterPro" id="IPR041796">
    <property type="entry name" value="Mre11_N"/>
</dbReference>
<keyword evidence="1" id="KW-0378">Hydrolase</keyword>
<feature type="domain" description="Calcineurin-like phosphoesterase" evidence="2">
    <location>
        <begin position="4"/>
        <end position="201"/>
    </location>
</feature>
<dbReference type="InterPro" id="IPR004843">
    <property type="entry name" value="Calcineurin-like_PHP"/>
</dbReference>
<dbReference type="PIRSF" id="PIRSF033091">
    <property type="entry name" value="Pesterase_YhaO"/>
    <property type="match status" value="1"/>
</dbReference>
<evidence type="ECO:0000256" key="1">
    <source>
        <dbReference type="ARBA" id="ARBA00022801"/>
    </source>
</evidence>
<dbReference type="SUPFAM" id="SSF56300">
    <property type="entry name" value="Metallo-dependent phosphatases"/>
    <property type="match status" value="1"/>
</dbReference>
<reference evidence="3" key="2">
    <citation type="submission" date="2023-01" db="EMBL/GenBank/DDBJ databases">
        <authorList>
            <person name="Sun Q."/>
            <person name="Evtushenko L."/>
        </authorList>
    </citation>
    <scope>NUCLEOTIDE SEQUENCE</scope>
    <source>
        <strain evidence="3">VKM B-2484</strain>
    </source>
</reference>
<dbReference type="EMBL" id="BSFJ01000002">
    <property type="protein sequence ID" value="GLK70192.1"/>
    <property type="molecule type" value="Genomic_DNA"/>
</dbReference>
<dbReference type="PANTHER" id="PTHR30337:SF7">
    <property type="entry name" value="PHOSPHOESTERASE"/>
    <property type="match status" value="1"/>
</dbReference>
<dbReference type="AlphaFoldDB" id="A0A9W6J4G5"/>
<dbReference type="PANTHER" id="PTHR30337">
    <property type="entry name" value="COMPONENT OF ATP-DEPENDENT DSDNA EXONUCLEASE"/>
    <property type="match status" value="1"/>
</dbReference>
<comment type="caution">
    <text evidence="3">The sequence shown here is derived from an EMBL/GenBank/DDBJ whole genome shotgun (WGS) entry which is preliminary data.</text>
</comment>
<protein>
    <submittedName>
        <fullName evidence="3">Serine/threonine phosphatase</fullName>
    </submittedName>
</protein>
<name>A0A9W6J4G5_9HYPH</name>
<dbReference type="Gene3D" id="3.60.21.10">
    <property type="match status" value="1"/>
</dbReference>
<dbReference type="Proteomes" id="UP001143370">
    <property type="component" value="Unassembled WGS sequence"/>
</dbReference>
<dbReference type="InterPro" id="IPR050535">
    <property type="entry name" value="DNA_Repair-Maintenance_Comp"/>
</dbReference>
<dbReference type="Pfam" id="PF00149">
    <property type="entry name" value="Metallophos"/>
    <property type="match status" value="1"/>
</dbReference>
<dbReference type="GO" id="GO:0016787">
    <property type="term" value="F:hydrolase activity"/>
    <property type="evidence" value="ECO:0007669"/>
    <property type="project" value="UniProtKB-KW"/>
</dbReference>
<sequence>MAYRFVHAADIHLDSPLRSLALRDADLAELIGNATRRAFVRIIDLCLEEQVDALLIAGDLYDGEQTSMKTARFLAEQLRRLDEASIRVFIIRGNHDALSKITKELVLPNSVKVFAGRAEAVEIDHVPGRVPVVIHGLSFAQPHAPESLLSKYRPTVEGAVNVGLLHTSLGGAPGHDVYAPCSLVELQATGFDYWALGHVHKRSVVEERGTVVMPGMPQGRDINEAGAKSVTLVTIDDDRSVHIEQRSTSIAQFERVAVDATGLEDWRDLVAAATRALEKARDTARSEHLVARLKVTGATPLAWRLRRDADLLKTEADQRASVIGACWVEKLEIACHPPERTEAAGDPLSELHSLIKTDILGSHSFQAELVSMAEEIRAQLPQECRDAFGADEASFREALARLAREGAEGVMARLEAAGEGV</sequence>
<dbReference type="RefSeq" id="WP_213375166.1">
    <property type="nucleotide sequence ID" value="NZ_BSFJ01000002.1"/>
</dbReference>
<gene>
    <name evidence="3" type="ORF">GCM10017643_03070</name>
</gene>
<keyword evidence="4" id="KW-1185">Reference proteome</keyword>
<reference evidence="3" key="1">
    <citation type="journal article" date="2014" name="Int. J. Syst. Evol. Microbiol.">
        <title>Complete genome sequence of Corynebacterium casei LMG S-19264T (=DSM 44701T), isolated from a smear-ripened cheese.</title>
        <authorList>
            <consortium name="US DOE Joint Genome Institute (JGI-PGF)"/>
            <person name="Walter F."/>
            <person name="Albersmeier A."/>
            <person name="Kalinowski J."/>
            <person name="Ruckert C."/>
        </authorList>
    </citation>
    <scope>NUCLEOTIDE SEQUENCE</scope>
    <source>
        <strain evidence="3">VKM B-2484</strain>
    </source>
</reference>
<evidence type="ECO:0000259" key="2">
    <source>
        <dbReference type="Pfam" id="PF00149"/>
    </source>
</evidence>
<proteinExistence type="predicted"/>
<dbReference type="InterPro" id="IPR014576">
    <property type="entry name" value="Pesterase_YhaO"/>
</dbReference>
<evidence type="ECO:0000313" key="3">
    <source>
        <dbReference type="EMBL" id="GLK70192.1"/>
    </source>
</evidence>
<evidence type="ECO:0000313" key="4">
    <source>
        <dbReference type="Proteomes" id="UP001143370"/>
    </source>
</evidence>
<dbReference type="InterPro" id="IPR029052">
    <property type="entry name" value="Metallo-depent_PP-like"/>
</dbReference>